<dbReference type="EMBL" id="KQ090393">
    <property type="protein sequence ID" value="KMS96321.1"/>
    <property type="molecule type" value="Genomic_DNA"/>
</dbReference>
<accession>A0A0J8B5N5</accession>
<evidence type="ECO:0000313" key="2">
    <source>
        <dbReference type="EMBL" id="KMS96321.1"/>
    </source>
</evidence>
<keyword evidence="1" id="KW-0812">Transmembrane</keyword>
<gene>
    <name evidence="2" type="ORF">BVRB_000350</name>
</gene>
<dbReference type="Gramene" id="KMS96321">
    <property type="protein sequence ID" value="KMS96321"/>
    <property type="gene ID" value="BVRB_000350"/>
</dbReference>
<dbReference type="Proteomes" id="UP000035740">
    <property type="component" value="Unassembled WGS sequence"/>
</dbReference>
<feature type="transmembrane region" description="Helical" evidence="1">
    <location>
        <begin position="20"/>
        <end position="45"/>
    </location>
</feature>
<keyword evidence="1" id="KW-0472">Membrane</keyword>
<organism evidence="2 3">
    <name type="scientific">Beta vulgaris subsp. vulgaris</name>
    <name type="common">Beet</name>
    <dbReference type="NCBI Taxonomy" id="3555"/>
    <lineage>
        <taxon>Eukaryota</taxon>
        <taxon>Viridiplantae</taxon>
        <taxon>Streptophyta</taxon>
        <taxon>Embryophyta</taxon>
        <taxon>Tracheophyta</taxon>
        <taxon>Spermatophyta</taxon>
        <taxon>Magnoliopsida</taxon>
        <taxon>eudicotyledons</taxon>
        <taxon>Gunneridae</taxon>
        <taxon>Pentapetalae</taxon>
        <taxon>Caryophyllales</taxon>
        <taxon>Chenopodiaceae</taxon>
        <taxon>Betoideae</taxon>
        <taxon>Beta</taxon>
    </lineage>
</organism>
<name>A0A0J8B5N5_BETVV</name>
<dbReference type="AlphaFoldDB" id="A0A0J8B5N5"/>
<proteinExistence type="predicted"/>
<evidence type="ECO:0000313" key="3">
    <source>
        <dbReference type="Proteomes" id="UP000035740"/>
    </source>
</evidence>
<protein>
    <submittedName>
        <fullName evidence="2">Uncharacterized protein</fullName>
    </submittedName>
</protein>
<evidence type="ECO:0000256" key="1">
    <source>
        <dbReference type="SAM" id="Phobius"/>
    </source>
</evidence>
<sequence length="51" mass="6363">MFLKMRFHHCCFLLFHIKFYFNFFLDFIFVNFNASYHVLLCFYVSHLTVSL</sequence>
<reference evidence="2 3" key="1">
    <citation type="journal article" date="2014" name="Nature">
        <title>The genome of the recently domesticated crop plant sugar beet (Beta vulgaris).</title>
        <authorList>
            <person name="Dohm J.C."/>
            <person name="Minoche A.E."/>
            <person name="Holtgrawe D."/>
            <person name="Capella-Gutierrez S."/>
            <person name="Zakrzewski F."/>
            <person name="Tafer H."/>
            <person name="Rupp O."/>
            <person name="Sorensen T.R."/>
            <person name="Stracke R."/>
            <person name="Reinhardt R."/>
            <person name="Goesmann A."/>
            <person name="Kraft T."/>
            <person name="Schulz B."/>
            <person name="Stadler P.F."/>
            <person name="Schmidt T."/>
            <person name="Gabaldon T."/>
            <person name="Lehrach H."/>
            <person name="Weisshaar B."/>
            <person name="Himmelbauer H."/>
        </authorList>
    </citation>
    <scope>NUCLEOTIDE SEQUENCE [LARGE SCALE GENOMIC DNA]</scope>
    <source>
        <tissue evidence="2">Taproot</tissue>
    </source>
</reference>
<keyword evidence="3" id="KW-1185">Reference proteome</keyword>
<keyword evidence="1" id="KW-1133">Transmembrane helix</keyword>